<dbReference type="Pfam" id="PF00673">
    <property type="entry name" value="Ribosomal_L5_C"/>
    <property type="match status" value="1"/>
</dbReference>
<evidence type="ECO:0000256" key="2">
    <source>
        <dbReference type="ARBA" id="ARBA00022980"/>
    </source>
</evidence>
<dbReference type="PIRSF" id="PIRSF002161">
    <property type="entry name" value="Ribosomal_L5"/>
    <property type="match status" value="1"/>
</dbReference>
<gene>
    <name evidence="5 9" type="primary">rplE</name>
    <name evidence="9" type="ORF">UZ20_WS6002000146</name>
</gene>
<evidence type="ECO:0000256" key="6">
    <source>
        <dbReference type="RuleBase" id="RU003930"/>
    </source>
</evidence>
<reference evidence="9 10" key="1">
    <citation type="submission" date="2015-02" db="EMBL/GenBank/DDBJ databases">
        <title>Improved understanding of the partial-nitritation anammox process through 23 genomes representing the majority of the microbial community.</title>
        <authorList>
            <person name="Speth D.R."/>
            <person name="In T Zandt M."/>
            <person name="Guerrero Cruz S."/>
            <person name="Jetten M.S."/>
            <person name="Dutilh B.E."/>
        </authorList>
    </citation>
    <scope>NUCLEOTIDE SEQUENCE [LARGE SCALE GENOMIC DNA]</scope>
    <source>
        <strain evidence="9">OLB21</strain>
    </source>
</reference>
<dbReference type="GO" id="GO:0000049">
    <property type="term" value="F:tRNA binding"/>
    <property type="evidence" value="ECO:0007669"/>
    <property type="project" value="UniProtKB-UniRule"/>
</dbReference>
<sequence length="192" mass="21819">MSKDKSRLQLKYENEIRQDLMKELGITNVMAAPTVTKIVVNSGLGEAKVDHGVIDEMVRDIALITGQKPVVTRSRKAISNFKIRENMDIGVKVTLRNDMMWHFLDRLISISLPRIRDFRGISDRAFDKKGNYSLGIKEHTVFPEVDATKVSKLRGLQIIINTSARNDNDALLLLKKLGMPFVKRDEKNNQAE</sequence>
<dbReference type="InterPro" id="IPR031310">
    <property type="entry name" value="Ribosomal_uL5_N"/>
</dbReference>
<dbReference type="InterPro" id="IPR020929">
    <property type="entry name" value="Ribosomal_uL5_CS"/>
</dbReference>
<dbReference type="GO" id="GO:0005840">
    <property type="term" value="C:ribosome"/>
    <property type="evidence" value="ECO:0007669"/>
    <property type="project" value="UniProtKB-KW"/>
</dbReference>
<keyword evidence="5" id="KW-0820">tRNA-binding</keyword>
<dbReference type="Proteomes" id="UP000070449">
    <property type="component" value="Unassembled WGS sequence"/>
</dbReference>
<dbReference type="InterPro" id="IPR020930">
    <property type="entry name" value="Ribosomal_uL5_bac-type"/>
</dbReference>
<keyword evidence="5" id="KW-0699">rRNA-binding</keyword>
<comment type="function">
    <text evidence="5">This is 1 of the proteins that bind and probably mediate the attachment of the 5S RNA into the large ribosomal subunit, where it forms part of the central protuberance. In the 70S ribosome it contacts protein S13 of the 30S subunit (bridge B1b), connecting the 2 subunits; this bridge is implicated in subunit movement. Contacts the P site tRNA; the 5S rRNA and some of its associated proteins might help stabilize positioning of ribosome-bound tRNAs.</text>
</comment>
<evidence type="ECO:0000256" key="5">
    <source>
        <dbReference type="HAMAP-Rule" id="MF_01333"/>
    </source>
</evidence>
<proteinExistence type="inferred from homology"/>
<comment type="similarity">
    <text evidence="1 5 6">Belongs to the universal ribosomal protein uL5 family.</text>
</comment>
<organism evidence="9 10">
    <name type="scientific">candidate division WS6 bacterium OLB21</name>
    <dbReference type="NCBI Taxonomy" id="1617427"/>
    <lineage>
        <taxon>Bacteria</taxon>
        <taxon>Candidatus Dojkabacteria</taxon>
    </lineage>
</organism>
<evidence type="ECO:0000256" key="4">
    <source>
        <dbReference type="ARBA" id="ARBA00035245"/>
    </source>
</evidence>
<feature type="domain" description="Large ribosomal subunit protein uL5 N-terminal" evidence="7">
    <location>
        <begin position="28"/>
        <end position="84"/>
    </location>
</feature>
<evidence type="ECO:0000256" key="3">
    <source>
        <dbReference type="ARBA" id="ARBA00023274"/>
    </source>
</evidence>
<dbReference type="InterPro" id="IPR002132">
    <property type="entry name" value="Ribosomal_uL5"/>
</dbReference>
<name>A0A136KKX7_9BACT</name>
<dbReference type="FunFam" id="3.30.1440.10:FF:000001">
    <property type="entry name" value="50S ribosomal protein L5"/>
    <property type="match status" value="1"/>
</dbReference>
<dbReference type="GO" id="GO:0006412">
    <property type="term" value="P:translation"/>
    <property type="evidence" value="ECO:0007669"/>
    <property type="project" value="UniProtKB-UniRule"/>
</dbReference>
<keyword evidence="2 5" id="KW-0689">Ribosomal protein</keyword>
<dbReference type="InterPro" id="IPR022803">
    <property type="entry name" value="Ribosomal_uL5_dom_sf"/>
</dbReference>
<dbReference type="NCBIfam" id="NF000585">
    <property type="entry name" value="PRK00010.1"/>
    <property type="match status" value="1"/>
</dbReference>
<evidence type="ECO:0000259" key="8">
    <source>
        <dbReference type="Pfam" id="PF00673"/>
    </source>
</evidence>
<comment type="caution">
    <text evidence="9">The sequence shown here is derived from an EMBL/GenBank/DDBJ whole genome shotgun (WGS) entry which is preliminary data.</text>
</comment>
<feature type="domain" description="Large ribosomal subunit protein uL5 C-terminal" evidence="8">
    <location>
        <begin position="89"/>
        <end position="181"/>
    </location>
</feature>
<evidence type="ECO:0000259" key="7">
    <source>
        <dbReference type="Pfam" id="PF00281"/>
    </source>
</evidence>
<dbReference type="AlphaFoldDB" id="A0A136KKX7"/>
<dbReference type="GO" id="GO:0019843">
    <property type="term" value="F:rRNA binding"/>
    <property type="evidence" value="ECO:0007669"/>
    <property type="project" value="UniProtKB-UniRule"/>
</dbReference>
<dbReference type="PATRIC" id="fig|1617427.3.peg.154"/>
<keyword evidence="5" id="KW-0694">RNA-binding</keyword>
<dbReference type="InterPro" id="IPR031309">
    <property type="entry name" value="Ribosomal_uL5_C"/>
</dbReference>
<evidence type="ECO:0000256" key="1">
    <source>
        <dbReference type="ARBA" id="ARBA00008553"/>
    </source>
</evidence>
<evidence type="ECO:0000313" key="9">
    <source>
        <dbReference type="EMBL" id="KXK10064.1"/>
    </source>
</evidence>
<evidence type="ECO:0000313" key="10">
    <source>
        <dbReference type="Proteomes" id="UP000070449"/>
    </source>
</evidence>
<comment type="subunit">
    <text evidence="5">Part of the 50S ribosomal subunit; part of the 5S rRNA/L5/L18/L25 subcomplex. Contacts the 5S rRNA and the P site tRNA. Forms a bridge to the 30S subunit in the 70S ribosome.</text>
</comment>
<dbReference type="PANTHER" id="PTHR11994">
    <property type="entry name" value="60S RIBOSOMAL PROTEIN L11-RELATED"/>
    <property type="match status" value="1"/>
</dbReference>
<accession>A0A136KKX7</accession>
<dbReference type="HAMAP" id="MF_01333_B">
    <property type="entry name" value="Ribosomal_uL5_B"/>
    <property type="match status" value="1"/>
</dbReference>
<dbReference type="Gene3D" id="3.30.1440.10">
    <property type="match status" value="1"/>
</dbReference>
<dbReference type="STRING" id="1617427.UZ20_WS6002000146"/>
<dbReference type="EMBL" id="JYPD01000010">
    <property type="protein sequence ID" value="KXK10064.1"/>
    <property type="molecule type" value="Genomic_DNA"/>
</dbReference>
<keyword evidence="3 5" id="KW-0687">Ribonucleoprotein</keyword>
<dbReference type="PROSITE" id="PS00358">
    <property type="entry name" value="RIBOSOMAL_L5"/>
    <property type="match status" value="1"/>
</dbReference>
<dbReference type="SUPFAM" id="SSF55282">
    <property type="entry name" value="RL5-like"/>
    <property type="match status" value="1"/>
</dbReference>
<dbReference type="Pfam" id="PF00281">
    <property type="entry name" value="Ribosomal_L5"/>
    <property type="match status" value="1"/>
</dbReference>
<protein>
    <recommendedName>
        <fullName evidence="4 5">Large ribosomal subunit protein uL5</fullName>
    </recommendedName>
</protein>
<dbReference type="GO" id="GO:1990904">
    <property type="term" value="C:ribonucleoprotein complex"/>
    <property type="evidence" value="ECO:0007669"/>
    <property type="project" value="UniProtKB-KW"/>
</dbReference>
<dbReference type="GO" id="GO:0003735">
    <property type="term" value="F:structural constituent of ribosome"/>
    <property type="evidence" value="ECO:0007669"/>
    <property type="project" value="InterPro"/>
</dbReference>